<name>A0ABQ1MIK1_9SPHI</name>
<dbReference type="PROSITE" id="PS51257">
    <property type="entry name" value="PROKAR_LIPOPROTEIN"/>
    <property type="match status" value="1"/>
</dbReference>
<dbReference type="RefSeq" id="WP_188752720.1">
    <property type="nucleotide sequence ID" value="NZ_BMIK01000014.1"/>
</dbReference>
<keyword evidence="2" id="KW-1185">Reference proteome</keyword>
<sequence>MKKLTTARLPLKAGVYGILGLWLTVLSSCSRYYYQANPVNAPMLSKQHDANVTASVDDWSESRAFNLQAAYSPVNYVGIIGGWSNFNYRTTSPEPEKGDVNAHARLLEIGAGGYYPVFNNGRGLELIADTYVGYGGGALNSDVNMDFSRTFIQPGFNLSTPYFDAGVHARFSGIKYRNFDSNGRDEEYIRRQGLEGITDTRHYFFEPTLTLRGGYKFVKLQAQLVGVVPLGQVDWHYNESQFTLGLYFSIDDLMDFVRSR</sequence>
<proteinExistence type="predicted"/>
<evidence type="ECO:0008006" key="3">
    <source>
        <dbReference type="Google" id="ProtNLM"/>
    </source>
</evidence>
<protein>
    <recommendedName>
        <fullName evidence="3">Outer membrane protein beta-barrel domain-containing protein</fullName>
    </recommendedName>
</protein>
<gene>
    <name evidence="1" type="ORF">GCM10011386_34580</name>
</gene>
<evidence type="ECO:0000313" key="2">
    <source>
        <dbReference type="Proteomes" id="UP000597338"/>
    </source>
</evidence>
<evidence type="ECO:0000313" key="1">
    <source>
        <dbReference type="EMBL" id="GGC39572.1"/>
    </source>
</evidence>
<accession>A0ABQ1MIK1</accession>
<comment type="caution">
    <text evidence="1">The sequence shown here is derived from an EMBL/GenBank/DDBJ whole genome shotgun (WGS) entry which is preliminary data.</text>
</comment>
<organism evidence="1 2">
    <name type="scientific">Parapedobacter defluvii</name>
    <dbReference type="NCBI Taxonomy" id="2045106"/>
    <lineage>
        <taxon>Bacteria</taxon>
        <taxon>Pseudomonadati</taxon>
        <taxon>Bacteroidota</taxon>
        <taxon>Sphingobacteriia</taxon>
        <taxon>Sphingobacteriales</taxon>
        <taxon>Sphingobacteriaceae</taxon>
        <taxon>Parapedobacter</taxon>
    </lineage>
</organism>
<dbReference type="Proteomes" id="UP000597338">
    <property type="component" value="Unassembled WGS sequence"/>
</dbReference>
<reference evidence="2" key="1">
    <citation type="journal article" date="2019" name="Int. J. Syst. Evol. Microbiol.">
        <title>The Global Catalogue of Microorganisms (GCM) 10K type strain sequencing project: providing services to taxonomists for standard genome sequencing and annotation.</title>
        <authorList>
            <consortium name="The Broad Institute Genomics Platform"/>
            <consortium name="The Broad Institute Genome Sequencing Center for Infectious Disease"/>
            <person name="Wu L."/>
            <person name="Ma J."/>
        </authorList>
    </citation>
    <scope>NUCLEOTIDE SEQUENCE [LARGE SCALE GENOMIC DNA]</scope>
    <source>
        <strain evidence="2">CGMCC 1.15342</strain>
    </source>
</reference>
<dbReference type="EMBL" id="BMIK01000014">
    <property type="protein sequence ID" value="GGC39572.1"/>
    <property type="molecule type" value="Genomic_DNA"/>
</dbReference>